<organism evidence="2 3">
    <name type="scientific">Alloiococcus otitis ATCC 51267</name>
    <dbReference type="NCBI Taxonomy" id="883081"/>
    <lineage>
        <taxon>Bacteria</taxon>
        <taxon>Bacillati</taxon>
        <taxon>Bacillota</taxon>
        <taxon>Bacilli</taxon>
        <taxon>Lactobacillales</taxon>
        <taxon>Carnobacteriaceae</taxon>
        <taxon>Alloiococcus</taxon>
    </lineage>
</organism>
<dbReference type="InterPro" id="IPR012892">
    <property type="entry name" value="Gp58"/>
</dbReference>
<dbReference type="RefSeq" id="WP_003778191.1">
    <property type="nucleotide sequence ID" value="NZ_JH992959.1"/>
</dbReference>
<evidence type="ECO:0000313" key="3">
    <source>
        <dbReference type="Proteomes" id="UP000009875"/>
    </source>
</evidence>
<dbReference type="Gene3D" id="1.20.5.340">
    <property type="match status" value="1"/>
</dbReference>
<keyword evidence="3" id="KW-1185">Reference proteome</keyword>
<comment type="caution">
    <text evidence="2">The sequence shown here is derived from an EMBL/GenBank/DDBJ whole genome shotgun (WGS) entry which is preliminary data.</text>
</comment>
<dbReference type="HOGENOM" id="CLU_018959_0_0_9"/>
<dbReference type="Pfam" id="PF07902">
    <property type="entry name" value="Gp58"/>
    <property type="match status" value="2"/>
</dbReference>
<name>K9EC34_9LACT</name>
<proteinExistence type="predicted"/>
<sequence length="631" mass="68960">MEVIVGNQSVPVREGPDGRLQATFRATEETNRVIIPSDCIGALHVDDIQLEEGLRATPYTEPKVFENDISGIFKDLRDLNLKIDDTENGLQTQIKINQSGLEQQIEDTQKGLTSRLIATADIWQNQLEDTEQNLRSAMQQTSDSLITLIEDTDEENFSQTVQLVNGLQSTVEGQLRSQQTQLEGLIASTVESATGANSLIWQTLDSHGAQITSAQGDINSIEQRADSAHSRISDVEGNQSQITQTVDALDSRISNVNGDVSRLTQTVNGLSYDVHNANGTLKTEIRNLAGQIQSKVSRGEMDSIIRSSGDSIWLAVGDRVENAAQNSKMNGEDIVSEINLSPSGVRISGENLHVSAQTVIEGGIITNEMLANNISANKLTSGEINANQVRIINLDVNSLTGDKGRFVQLGIQGLNRNIDLNGQGLHIYRNDGSRSNLLSERGIEFWRDGNDHGQMSTLQSIDNNGIFQGKYSVSLAAEHTAYVSLAFSPQGSDQFYRALGVDGQTGRIIMDNLYPNSGDEMGFKFTHTLSDGRRGPTIKNSLSNNNDGLMLTDQGEVEILGDTLLFKTWRTRSSIDGQRGLELVEGDVSGYKGLFLWLNNANQAGIFFADNGYVFVRNTQGSFNRVTPGFN</sequence>
<evidence type="ECO:0000259" key="1">
    <source>
        <dbReference type="Pfam" id="PF07902"/>
    </source>
</evidence>
<accession>K9EC34</accession>
<dbReference type="OrthoDB" id="4387735at2"/>
<gene>
    <name evidence="2" type="ORF">HMPREF9698_01104</name>
</gene>
<dbReference type="eggNOG" id="COG1511">
    <property type="taxonomic scope" value="Bacteria"/>
</dbReference>
<reference evidence="2 3" key="1">
    <citation type="submission" date="2012-09" db="EMBL/GenBank/DDBJ databases">
        <title>The Genome Sequence of Alloiococcus otitis ATCC 51267.</title>
        <authorList>
            <consortium name="The Broad Institute Genome Sequencing Platform"/>
            <person name="Earl A."/>
            <person name="Ward D."/>
            <person name="Feldgarden M."/>
            <person name="Gevers D."/>
            <person name="Huys G."/>
            <person name="Walker B."/>
            <person name="Young S.K."/>
            <person name="Zeng Q."/>
            <person name="Gargeya S."/>
            <person name="Fitzgerald M."/>
            <person name="Haas B."/>
            <person name="Abouelleil A."/>
            <person name="Alvarado L."/>
            <person name="Arachchi H.M."/>
            <person name="Berlin A.M."/>
            <person name="Chapman S.B."/>
            <person name="Goldberg J."/>
            <person name="Griggs A."/>
            <person name="Gujja S."/>
            <person name="Hansen M."/>
            <person name="Howarth C."/>
            <person name="Imamovic A."/>
            <person name="Larimer J."/>
            <person name="McCowen C."/>
            <person name="Montmayeur A."/>
            <person name="Murphy C."/>
            <person name="Neiman D."/>
            <person name="Pearson M."/>
            <person name="Priest M."/>
            <person name="Roberts A."/>
            <person name="Saif S."/>
            <person name="Shea T."/>
            <person name="Sisk P."/>
            <person name="Sykes S."/>
            <person name="Wortman J."/>
            <person name="Nusbaum C."/>
            <person name="Birren B."/>
        </authorList>
    </citation>
    <scope>NUCLEOTIDE SEQUENCE [LARGE SCALE GENOMIC DNA]</scope>
    <source>
        <strain evidence="2 3">ATCC 51267</strain>
    </source>
</reference>
<dbReference type="STRING" id="883081.HMPREF9698_01104"/>
<feature type="domain" description="Gp58-like" evidence="1">
    <location>
        <begin position="15"/>
        <end position="172"/>
    </location>
</feature>
<dbReference type="Proteomes" id="UP000009875">
    <property type="component" value="Unassembled WGS sequence"/>
</dbReference>
<dbReference type="AlphaFoldDB" id="K9EC34"/>
<protein>
    <recommendedName>
        <fullName evidence="1">Gp58-like domain-containing protein</fullName>
    </recommendedName>
</protein>
<dbReference type="EMBL" id="AGXA01000021">
    <property type="protein sequence ID" value="EKU93356.1"/>
    <property type="molecule type" value="Genomic_DNA"/>
</dbReference>
<evidence type="ECO:0000313" key="2">
    <source>
        <dbReference type="EMBL" id="EKU93356.1"/>
    </source>
</evidence>
<feature type="domain" description="Gp58-like" evidence="1">
    <location>
        <begin position="225"/>
        <end position="412"/>
    </location>
</feature>